<evidence type="ECO:0000256" key="4">
    <source>
        <dbReference type="ARBA" id="ARBA00022801"/>
    </source>
</evidence>
<dbReference type="InterPro" id="IPR008248">
    <property type="entry name" value="CheB-like"/>
</dbReference>
<keyword evidence="9" id="KW-0597">Phosphoprotein</keyword>
<feature type="domain" description="CheB-type methylesterase" evidence="11">
    <location>
        <begin position="165"/>
        <end position="359"/>
    </location>
</feature>
<dbReference type="Gene3D" id="3.40.50.180">
    <property type="entry name" value="Methylesterase CheB, C-terminal domain"/>
    <property type="match status" value="1"/>
</dbReference>
<evidence type="ECO:0000256" key="8">
    <source>
        <dbReference type="PROSITE-ProRule" id="PRU00050"/>
    </source>
</evidence>
<dbReference type="SMART" id="SM00448">
    <property type="entry name" value="REC"/>
    <property type="match status" value="1"/>
</dbReference>
<organism evidence="12 13">
    <name type="scientific">Clostridium aestuarii</name>
    <dbReference type="NCBI Taxonomy" id="338193"/>
    <lineage>
        <taxon>Bacteria</taxon>
        <taxon>Bacillati</taxon>
        <taxon>Bacillota</taxon>
        <taxon>Clostridia</taxon>
        <taxon>Eubacteriales</taxon>
        <taxon>Clostridiaceae</taxon>
        <taxon>Clostridium</taxon>
    </lineage>
</organism>
<dbReference type="PIRSF" id="PIRSF000876">
    <property type="entry name" value="RR_chemtxs_CheB"/>
    <property type="match status" value="1"/>
</dbReference>
<sequence>MGKLNVLVVENSTLDRNLIRNIVNNTSIAKVEYTASNGIIALERMRYSKFDVMFLDIVVLEMEGVEILKIVRKRYPQIKVIIITGTSNATAKLTIEALNNGAIEFIRKPSIKINNSKKVTNNLKMILNQIFIDKNTKNTLTDLDEKKKCKNTYLEKQVMKYKVKNFKNPDIILIASSTGGPTALEKVLDKLNNNINKPILVVQHMPSEFTKSLAKSLDRVCNLSVSEAKNEEIIKLGEVLIAKGGLHTLVESRNNEKIIKTKDTSYVNGVRPSADVLFKSIAREYSGKKVLVIILTGMGCDGVEGVKELKKSCDCYCITQSEDSCVVYGMPKCVDNKGLSDECLDILYIGNRINILTQV</sequence>
<evidence type="ECO:0000259" key="11">
    <source>
        <dbReference type="PROSITE" id="PS50122"/>
    </source>
</evidence>
<feature type="active site" evidence="8">
    <location>
        <position position="301"/>
    </location>
</feature>
<dbReference type="GO" id="GO:0008168">
    <property type="term" value="F:methyltransferase activity"/>
    <property type="evidence" value="ECO:0007669"/>
    <property type="project" value="UniProtKB-KW"/>
</dbReference>
<name>A0ABT4CYH7_9CLOT</name>
<dbReference type="Proteomes" id="UP001078443">
    <property type="component" value="Unassembled WGS sequence"/>
</dbReference>
<protein>
    <recommendedName>
        <fullName evidence="1">Stage 0 sporulation protein A homolog</fullName>
        <ecNumber evidence="6">3.1.1.61</ecNumber>
    </recommendedName>
</protein>
<dbReference type="InterPro" id="IPR001789">
    <property type="entry name" value="Sig_transdc_resp-reg_receiver"/>
</dbReference>
<keyword evidence="12" id="KW-0808">Transferase</keyword>
<dbReference type="PANTHER" id="PTHR42872">
    <property type="entry name" value="PROTEIN-GLUTAMATE METHYLESTERASE/PROTEIN-GLUTAMINE GLUTAMINASE"/>
    <property type="match status" value="1"/>
</dbReference>
<keyword evidence="12" id="KW-0489">Methyltransferase</keyword>
<evidence type="ECO:0000256" key="2">
    <source>
        <dbReference type="ARBA" id="ARBA00022490"/>
    </source>
</evidence>
<dbReference type="RefSeq" id="WP_268039143.1">
    <property type="nucleotide sequence ID" value="NZ_JAPQER010000001.1"/>
</dbReference>
<evidence type="ECO:0000256" key="5">
    <source>
        <dbReference type="ARBA" id="ARBA00024867"/>
    </source>
</evidence>
<dbReference type="NCBIfam" id="NF001965">
    <property type="entry name" value="PRK00742.1"/>
    <property type="match status" value="1"/>
</dbReference>
<evidence type="ECO:0000256" key="9">
    <source>
        <dbReference type="PROSITE-ProRule" id="PRU00169"/>
    </source>
</evidence>
<evidence type="ECO:0000313" key="13">
    <source>
        <dbReference type="Proteomes" id="UP001078443"/>
    </source>
</evidence>
<comment type="caution">
    <text evidence="12">The sequence shown here is derived from an EMBL/GenBank/DDBJ whole genome shotgun (WGS) entry which is preliminary data.</text>
</comment>
<dbReference type="CDD" id="cd16432">
    <property type="entry name" value="CheB_Rec"/>
    <property type="match status" value="1"/>
</dbReference>
<dbReference type="GO" id="GO:0008984">
    <property type="term" value="F:protein-glutamate methylesterase activity"/>
    <property type="evidence" value="ECO:0007669"/>
    <property type="project" value="UniProtKB-EC"/>
</dbReference>
<dbReference type="SUPFAM" id="SSF52738">
    <property type="entry name" value="Methylesterase CheB, C-terminal domain"/>
    <property type="match status" value="1"/>
</dbReference>
<evidence type="ECO:0000256" key="7">
    <source>
        <dbReference type="ARBA" id="ARBA00048267"/>
    </source>
</evidence>
<feature type="modified residue" description="4-aspartylphosphate" evidence="9">
    <location>
        <position position="56"/>
    </location>
</feature>
<evidence type="ECO:0000256" key="1">
    <source>
        <dbReference type="ARBA" id="ARBA00018672"/>
    </source>
</evidence>
<evidence type="ECO:0000256" key="3">
    <source>
        <dbReference type="ARBA" id="ARBA00022500"/>
    </source>
</evidence>
<dbReference type="InterPro" id="IPR035909">
    <property type="entry name" value="CheB_C"/>
</dbReference>
<dbReference type="GO" id="GO:0032259">
    <property type="term" value="P:methylation"/>
    <property type="evidence" value="ECO:0007669"/>
    <property type="project" value="UniProtKB-KW"/>
</dbReference>
<accession>A0ABT4CYH7</accession>
<gene>
    <name evidence="12" type="primary">cheB</name>
    <name evidence="12" type="ORF">OW763_00705</name>
</gene>
<comment type="function">
    <text evidence="5">May play the central regulatory role in sporulation. It may be an element of the effector pathway responsible for the activation of sporulation genes in response to nutritional stress. Spo0A may act in concert with spo0H (a sigma factor) to control the expression of some genes that are critical to the sporulation process.</text>
</comment>
<dbReference type="PANTHER" id="PTHR42872:SF6">
    <property type="entry name" value="PROTEIN-GLUTAMATE METHYLESTERASE_PROTEIN-GLUTAMINE GLUTAMINASE"/>
    <property type="match status" value="1"/>
</dbReference>
<dbReference type="Pfam" id="PF01339">
    <property type="entry name" value="CheB_methylest"/>
    <property type="match status" value="1"/>
</dbReference>
<dbReference type="EC" id="3.1.1.61" evidence="6"/>
<dbReference type="EMBL" id="JAPQER010000001">
    <property type="protein sequence ID" value="MCY6482873.1"/>
    <property type="molecule type" value="Genomic_DNA"/>
</dbReference>
<keyword evidence="2" id="KW-0963">Cytoplasm</keyword>
<evidence type="ECO:0000259" key="10">
    <source>
        <dbReference type="PROSITE" id="PS50110"/>
    </source>
</evidence>
<evidence type="ECO:0000313" key="12">
    <source>
        <dbReference type="EMBL" id="MCY6482873.1"/>
    </source>
</evidence>
<dbReference type="InterPro" id="IPR011006">
    <property type="entry name" value="CheY-like_superfamily"/>
</dbReference>
<dbReference type="PROSITE" id="PS50122">
    <property type="entry name" value="CHEB"/>
    <property type="match status" value="1"/>
</dbReference>
<feature type="domain" description="Response regulatory" evidence="10">
    <location>
        <begin position="5"/>
        <end position="123"/>
    </location>
</feature>
<reference evidence="12" key="1">
    <citation type="submission" date="2022-12" db="EMBL/GenBank/DDBJ databases">
        <authorList>
            <person name="Wang J."/>
        </authorList>
    </citation>
    <scope>NUCLEOTIDE SEQUENCE</scope>
    <source>
        <strain evidence="12">HY-45-18</strain>
    </source>
</reference>
<dbReference type="InterPro" id="IPR000673">
    <property type="entry name" value="Sig_transdc_resp-reg_Me-estase"/>
</dbReference>
<keyword evidence="4 8" id="KW-0378">Hydrolase</keyword>
<dbReference type="SUPFAM" id="SSF52172">
    <property type="entry name" value="CheY-like"/>
    <property type="match status" value="1"/>
</dbReference>
<comment type="catalytic activity">
    <reaction evidence="7">
        <text>[protein]-L-glutamate 5-O-methyl ester + H2O = L-glutamyl-[protein] + methanol + H(+)</text>
        <dbReference type="Rhea" id="RHEA:23236"/>
        <dbReference type="Rhea" id="RHEA-COMP:10208"/>
        <dbReference type="Rhea" id="RHEA-COMP:10311"/>
        <dbReference type="ChEBI" id="CHEBI:15377"/>
        <dbReference type="ChEBI" id="CHEBI:15378"/>
        <dbReference type="ChEBI" id="CHEBI:17790"/>
        <dbReference type="ChEBI" id="CHEBI:29973"/>
        <dbReference type="ChEBI" id="CHEBI:82795"/>
        <dbReference type="EC" id="3.1.1.61"/>
    </reaction>
</comment>
<keyword evidence="13" id="KW-1185">Reference proteome</keyword>
<keyword evidence="3 8" id="KW-0145">Chemotaxis</keyword>
<dbReference type="Pfam" id="PF00072">
    <property type="entry name" value="Response_reg"/>
    <property type="match status" value="1"/>
</dbReference>
<dbReference type="PROSITE" id="PS50110">
    <property type="entry name" value="RESPONSE_REGULATORY"/>
    <property type="match status" value="1"/>
</dbReference>
<proteinExistence type="predicted"/>
<feature type="active site" evidence="8">
    <location>
        <position position="177"/>
    </location>
</feature>
<evidence type="ECO:0000256" key="6">
    <source>
        <dbReference type="ARBA" id="ARBA00039140"/>
    </source>
</evidence>
<feature type="active site" evidence="8">
    <location>
        <position position="204"/>
    </location>
</feature>
<dbReference type="Gene3D" id="3.40.50.2300">
    <property type="match status" value="1"/>
</dbReference>